<dbReference type="Proteomes" id="UP001597061">
    <property type="component" value="Unassembled WGS sequence"/>
</dbReference>
<protein>
    <recommendedName>
        <fullName evidence="3">Ribosome maturation factor RimM</fullName>
    </recommendedName>
</protein>
<dbReference type="RefSeq" id="WP_379926678.1">
    <property type="nucleotide sequence ID" value="NZ_JBHTJI010000027.1"/>
</dbReference>
<evidence type="ECO:0000313" key="1">
    <source>
        <dbReference type="EMBL" id="MFD0991013.1"/>
    </source>
</evidence>
<evidence type="ECO:0008006" key="3">
    <source>
        <dbReference type="Google" id="ProtNLM"/>
    </source>
</evidence>
<dbReference type="Pfam" id="PF24716">
    <property type="entry name" value="WapI"/>
    <property type="match status" value="1"/>
</dbReference>
<proteinExistence type="predicted"/>
<organism evidence="1 2">
    <name type="scientific">Mariniflexile jejuense</name>
    <dbReference type="NCBI Taxonomy" id="1173582"/>
    <lineage>
        <taxon>Bacteria</taxon>
        <taxon>Pseudomonadati</taxon>
        <taxon>Bacteroidota</taxon>
        <taxon>Flavobacteriia</taxon>
        <taxon>Flavobacteriales</taxon>
        <taxon>Flavobacteriaceae</taxon>
        <taxon>Mariniflexile</taxon>
    </lineage>
</organism>
<dbReference type="EMBL" id="JBHTJI010000027">
    <property type="protein sequence ID" value="MFD0991013.1"/>
    <property type="molecule type" value="Genomic_DNA"/>
</dbReference>
<name>A0ABW3JKI3_9FLAO</name>
<keyword evidence="2" id="KW-1185">Reference proteome</keyword>
<gene>
    <name evidence="1" type="ORF">ACFQ1R_12970</name>
</gene>
<evidence type="ECO:0000313" key="2">
    <source>
        <dbReference type="Proteomes" id="UP001597061"/>
    </source>
</evidence>
<accession>A0ABW3JKI3</accession>
<comment type="caution">
    <text evidence="1">The sequence shown here is derived from an EMBL/GenBank/DDBJ whole genome shotgun (WGS) entry which is preliminary data.</text>
</comment>
<dbReference type="InterPro" id="IPR056510">
    <property type="entry name" value="WapI"/>
</dbReference>
<reference evidence="2" key="1">
    <citation type="journal article" date="2019" name="Int. J. Syst. Evol. Microbiol.">
        <title>The Global Catalogue of Microorganisms (GCM) 10K type strain sequencing project: providing services to taxonomists for standard genome sequencing and annotation.</title>
        <authorList>
            <consortium name="The Broad Institute Genomics Platform"/>
            <consortium name="The Broad Institute Genome Sequencing Center for Infectious Disease"/>
            <person name="Wu L."/>
            <person name="Ma J."/>
        </authorList>
    </citation>
    <scope>NUCLEOTIDE SEQUENCE [LARGE SCALE GENOMIC DNA]</scope>
    <source>
        <strain evidence="2">CCUG 62414</strain>
    </source>
</reference>
<sequence length="160" mass="18356">MTDTDKIKFILGKETSEYLLILVDNFAYPDSTDFWDGNWINTRIKIKVGGFIGDYRAQLRNVDFLDFKNGLERLYNKLDGYANFNCLEDYIQIKIKGDGLGHFSADCVANDSPGIYGHELNFSINFDQTEIHSLTKMIDDLLIGFPIKDIEQIQKNKGIK</sequence>